<evidence type="ECO:0000256" key="4">
    <source>
        <dbReference type="ARBA" id="ARBA00022801"/>
    </source>
</evidence>
<keyword evidence="6" id="KW-0238">DNA-binding</keyword>
<protein>
    <recommendedName>
        <fullName evidence="8">Abasic site processing protein</fullName>
        <ecNumber evidence="8">3.4.-.-</ecNumber>
    </recommendedName>
</protein>
<dbReference type="InterPro" id="IPR003738">
    <property type="entry name" value="SRAP"/>
</dbReference>
<accession>A0ABM7X369</accession>
<dbReference type="Pfam" id="PF02586">
    <property type="entry name" value="SRAP"/>
    <property type="match status" value="1"/>
</dbReference>
<proteinExistence type="inferred from homology"/>
<evidence type="ECO:0000313" key="10">
    <source>
        <dbReference type="Proteomes" id="UP001162891"/>
    </source>
</evidence>
<keyword evidence="4 8" id="KW-0378">Hydrolase</keyword>
<evidence type="ECO:0000256" key="5">
    <source>
        <dbReference type="ARBA" id="ARBA00023124"/>
    </source>
</evidence>
<name>A0ABM7X369_9BACT</name>
<evidence type="ECO:0000256" key="8">
    <source>
        <dbReference type="RuleBase" id="RU364100"/>
    </source>
</evidence>
<evidence type="ECO:0000256" key="1">
    <source>
        <dbReference type="ARBA" id="ARBA00008136"/>
    </source>
</evidence>
<dbReference type="PANTHER" id="PTHR13604">
    <property type="entry name" value="DC12-RELATED"/>
    <property type="match status" value="1"/>
</dbReference>
<evidence type="ECO:0000256" key="7">
    <source>
        <dbReference type="ARBA" id="ARBA00023239"/>
    </source>
</evidence>
<keyword evidence="7" id="KW-0456">Lyase</keyword>
<dbReference type="EC" id="3.4.-.-" evidence="8"/>
<organism evidence="9 10">
    <name type="scientific">Anaeromyxobacter oryzae</name>
    <dbReference type="NCBI Taxonomy" id="2918170"/>
    <lineage>
        <taxon>Bacteria</taxon>
        <taxon>Pseudomonadati</taxon>
        <taxon>Myxococcota</taxon>
        <taxon>Myxococcia</taxon>
        <taxon>Myxococcales</taxon>
        <taxon>Cystobacterineae</taxon>
        <taxon>Anaeromyxobacteraceae</taxon>
        <taxon>Anaeromyxobacter</taxon>
    </lineage>
</organism>
<dbReference type="InterPro" id="IPR036590">
    <property type="entry name" value="SRAP-like"/>
</dbReference>
<evidence type="ECO:0000256" key="3">
    <source>
        <dbReference type="ARBA" id="ARBA00022763"/>
    </source>
</evidence>
<dbReference type="RefSeq" id="WP_248355643.1">
    <property type="nucleotide sequence ID" value="NZ_AP025591.1"/>
</dbReference>
<keyword evidence="5" id="KW-0190">Covalent protein-DNA linkage</keyword>
<dbReference type="EMBL" id="AP025591">
    <property type="protein sequence ID" value="BDG06234.1"/>
    <property type="molecule type" value="Genomic_DNA"/>
</dbReference>
<sequence>MCGRFTLTTEDVAVLARAWGAEVDDAVRAAWRPRFNVAPGDAHLVLRAADGGRRLARASFGLAGAGGKLLLNARIETAAGTPSFREAWRLRRGAVPADGFFEWDGPGAARRPTWFHRPDRGPLLLAALWGGSPGGGIGFAILTTEADAIVRPVHDRMPVIVPSGRLDAWLAGAPGALPCPDVPALVATRVSQRVNSVANDDAACLAPAPPDAQRTLL</sequence>
<keyword evidence="3" id="KW-0227">DNA damage</keyword>
<dbReference type="Proteomes" id="UP001162891">
    <property type="component" value="Chromosome"/>
</dbReference>
<dbReference type="SUPFAM" id="SSF143081">
    <property type="entry name" value="BB1717-like"/>
    <property type="match status" value="1"/>
</dbReference>
<gene>
    <name evidence="9" type="ORF">AMOR_52300</name>
</gene>
<keyword evidence="2 8" id="KW-0645">Protease</keyword>
<comment type="similarity">
    <text evidence="1 8">Belongs to the SOS response-associated peptidase family.</text>
</comment>
<evidence type="ECO:0000256" key="2">
    <source>
        <dbReference type="ARBA" id="ARBA00022670"/>
    </source>
</evidence>
<reference evidence="10" key="1">
    <citation type="journal article" date="2022" name="Int. J. Syst. Evol. Microbiol.">
        <title>Anaeromyxobacter oryzae sp. nov., Anaeromyxobacter diazotrophicus sp. nov. and Anaeromyxobacter paludicola sp. nov., isolated from paddy soils.</title>
        <authorList>
            <person name="Itoh H."/>
            <person name="Xu Z."/>
            <person name="Mise K."/>
            <person name="Masuda Y."/>
            <person name="Ushijima N."/>
            <person name="Hayakawa C."/>
            <person name="Shiratori Y."/>
            <person name="Senoo K."/>
        </authorList>
    </citation>
    <scope>NUCLEOTIDE SEQUENCE [LARGE SCALE GENOMIC DNA]</scope>
    <source>
        <strain evidence="10">Red232</strain>
    </source>
</reference>
<dbReference type="PANTHER" id="PTHR13604:SF0">
    <property type="entry name" value="ABASIC SITE PROCESSING PROTEIN HMCES"/>
    <property type="match status" value="1"/>
</dbReference>
<evidence type="ECO:0000313" key="9">
    <source>
        <dbReference type="EMBL" id="BDG06234.1"/>
    </source>
</evidence>
<dbReference type="Gene3D" id="3.90.1680.10">
    <property type="entry name" value="SOS response associated peptidase-like"/>
    <property type="match status" value="1"/>
</dbReference>
<evidence type="ECO:0000256" key="6">
    <source>
        <dbReference type="ARBA" id="ARBA00023125"/>
    </source>
</evidence>
<keyword evidence="10" id="KW-1185">Reference proteome</keyword>